<proteinExistence type="predicted"/>
<evidence type="ECO:0000313" key="2">
    <source>
        <dbReference type="Proteomes" id="UP000198802"/>
    </source>
</evidence>
<dbReference type="SUPFAM" id="SSF140453">
    <property type="entry name" value="EsxAB dimer-like"/>
    <property type="match status" value="1"/>
</dbReference>
<keyword evidence="2" id="KW-1185">Reference proteome</keyword>
<dbReference type="AlphaFoldDB" id="A0A0S4QHL8"/>
<dbReference type="EMBL" id="FAOZ01000002">
    <property type="protein sequence ID" value="CUU54134.1"/>
    <property type="molecule type" value="Genomic_DNA"/>
</dbReference>
<dbReference type="Proteomes" id="UP000198802">
    <property type="component" value="Unassembled WGS sequence"/>
</dbReference>
<reference evidence="2" key="1">
    <citation type="submission" date="2015-11" db="EMBL/GenBank/DDBJ databases">
        <authorList>
            <person name="Varghese N."/>
        </authorList>
    </citation>
    <scope>NUCLEOTIDE SEQUENCE [LARGE SCALE GENOMIC DNA]</scope>
    <source>
        <strain evidence="2">DSM 45899</strain>
    </source>
</reference>
<dbReference type="RefSeq" id="WP_006538791.1">
    <property type="nucleotide sequence ID" value="NZ_FAOZ01000002.1"/>
</dbReference>
<accession>A0A0S4QHL8</accession>
<dbReference type="InterPro" id="IPR036689">
    <property type="entry name" value="ESAT-6-like_sf"/>
</dbReference>
<gene>
    <name evidence="1" type="ORF">Ga0074812_102138</name>
</gene>
<evidence type="ECO:0000313" key="1">
    <source>
        <dbReference type="EMBL" id="CUU54134.1"/>
    </source>
</evidence>
<name>A0A0S4QHL8_9ACTN</name>
<protein>
    <recommendedName>
        <fullName evidence="3">Pyrophosphorylase</fullName>
    </recommendedName>
</protein>
<sequence length="89" mass="9462">MRTVTTPAAQSAAGQMSHQLTDLQSTTASLVARGNALADPANWEGPKAQLFRTQIWPEVQNTLSALQTNLADLARTVTEVNQRTALAGS</sequence>
<evidence type="ECO:0008006" key="3">
    <source>
        <dbReference type="Google" id="ProtNLM"/>
    </source>
</evidence>
<dbReference type="Gene3D" id="1.10.287.1060">
    <property type="entry name" value="ESAT-6-like"/>
    <property type="match status" value="1"/>
</dbReference>
<organism evidence="1 2">
    <name type="scientific">Parafrankia irregularis</name>
    <dbReference type="NCBI Taxonomy" id="795642"/>
    <lineage>
        <taxon>Bacteria</taxon>
        <taxon>Bacillati</taxon>
        <taxon>Actinomycetota</taxon>
        <taxon>Actinomycetes</taxon>
        <taxon>Frankiales</taxon>
        <taxon>Frankiaceae</taxon>
        <taxon>Parafrankia</taxon>
    </lineage>
</organism>